<proteinExistence type="predicted"/>
<dbReference type="AlphaFoldDB" id="A0A0L1JLY3"/>
<protein>
    <submittedName>
        <fullName evidence="1">Tail protein</fullName>
    </submittedName>
</protein>
<dbReference type="Pfam" id="PF05521">
    <property type="entry name" value="Phage_HCP"/>
    <property type="match status" value="1"/>
</dbReference>
<dbReference type="OrthoDB" id="7570189at2"/>
<organism evidence="1 2">
    <name type="scientific">Pseudaestuariivita atlantica</name>
    <dbReference type="NCBI Taxonomy" id="1317121"/>
    <lineage>
        <taxon>Bacteria</taxon>
        <taxon>Pseudomonadati</taxon>
        <taxon>Pseudomonadota</taxon>
        <taxon>Alphaproteobacteria</taxon>
        <taxon>Rhodobacterales</taxon>
        <taxon>Paracoccaceae</taxon>
        <taxon>Pseudaestuariivita</taxon>
    </lineage>
</organism>
<sequence length="111" mass="12065">MTVQLNRQLVLETLDRVPDGAGGFAEIWMPLGTIWADIRARSGRESAGEASALSVVTFRIIVRGAPQGSSMRPVAGQRFRDGGRVFLIEAVAENDAAGRYLVCFAKEERVT</sequence>
<evidence type="ECO:0000313" key="2">
    <source>
        <dbReference type="Proteomes" id="UP000036938"/>
    </source>
</evidence>
<dbReference type="Proteomes" id="UP000036938">
    <property type="component" value="Unassembled WGS sequence"/>
</dbReference>
<accession>A0A0L1JLY3</accession>
<dbReference type="InterPro" id="IPR008767">
    <property type="entry name" value="Phage_SPP1_head-tail_adaptor"/>
</dbReference>
<dbReference type="InterPro" id="IPR038666">
    <property type="entry name" value="SSP1_head-tail_sf"/>
</dbReference>
<dbReference type="EMBL" id="AQQZ01000007">
    <property type="protein sequence ID" value="KNG92761.1"/>
    <property type="molecule type" value="Genomic_DNA"/>
</dbReference>
<dbReference type="STRING" id="1317121.ATO11_14895"/>
<reference evidence="1 2" key="1">
    <citation type="journal article" date="2015" name="Int. J. Syst. Evol. Microbiol.">
        <title>Aestuariivita atlantica sp. nov., isolated from deep sea sediment of the Atlantic Ocean.</title>
        <authorList>
            <person name="Li G."/>
            <person name="Lai Q."/>
            <person name="Du Y."/>
            <person name="Liu X."/>
            <person name="Sun F."/>
            <person name="Shao Z."/>
        </authorList>
    </citation>
    <scope>NUCLEOTIDE SEQUENCE [LARGE SCALE GENOMIC DNA]</scope>
    <source>
        <strain evidence="1 2">22II-S11-z3</strain>
    </source>
</reference>
<name>A0A0L1JLY3_9RHOB</name>
<dbReference type="RefSeq" id="WP_050531704.1">
    <property type="nucleotide sequence ID" value="NZ_AQQZ01000007.1"/>
</dbReference>
<evidence type="ECO:0000313" key="1">
    <source>
        <dbReference type="EMBL" id="KNG92761.1"/>
    </source>
</evidence>
<dbReference type="Gene3D" id="2.40.10.270">
    <property type="entry name" value="Bacteriophage SPP1 head-tail adaptor protein"/>
    <property type="match status" value="1"/>
</dbReference>
<keyword evidence="2" id="KW-1185">Reference proteome</keyword>
<gene>
    <name evidence="1" type="ORF">ATO11_14895</name>
</gene>
<comment type="caution">
    <text evidence="1">The sequence shown here is derived from an EMBL/GenBank/DDBJ whole genome shotgun (WGS) entry which is preliminary data.</text>
</comment>